<dbReference type="InterPro" id="IPR014031">
    <property type="entry name" value="Ketoacyl_synth_C"/>
</dbReference>
<dbReference type="SUPFAM" id="SSF53901">
    <property type="entry name" value="Thiolase-like"/>
    <property type="match status" value="1"/>
</dbReference>
<organism evidence="6 7">
    <name type="scientific">Streptomyces chrestomyceticus JCM 4735</name>
    <dbReference type="NCBI Taxonomy" id="1306181"/>
    <lineage>
        <taxon>Bacteria</taxon>
        <taxon>Bacillati</taxon>
        <taxon>Actinomycetota</taxon>
        <taxon>Actinomycetes</taxon>
        <taxon>Kitasatosporales</taxon>
        <taxon>Streptomycetaceae</taxon>
        <taxon>Streptomyces</taxon>
    </lineage>
</organism>
<dbReference type="InterPro" id="IPR016039">
    <property type="entry name" value="Thiolase-like"/>
</dbReference>
<feature type="compositionally biased region" description="Low complexity" evidence="4">
    <location>
        <begin position="507"/>
        <end position="517"/>
    </location>
</feature>
<dbReference type="Pfam" id="PF00698">
    <property type="entry name" value="Acyl_transf_1"/>
    <property type="match status" value="1"/>
</dbReference>
<dbReference type="GO" id="GO:0006633">
    <property type="term" value="P:fatty acid biosynthetic process"/>
    <property type="evidence" value="ECO:0007669"/>
    <property type="project" value="TreeGrafter"/>
</dbReference>
<dbReference type="PROSITE" id="PS52004">
    <property type="entry name" value="KS3_2"/>
    <property type="match status" value="1"/>
</dbReference>
<keyword evidence="1" id="KW-0808">Transferase</keyword>
<feature type="compositionally biased region" description="Basic residues" evidence="4">
    <location>
        <begin position="524"/>
        <end position="545"/>
    </location>
</feature>
<feature type="compositionally biased region" description="Low complexity" evidence="4">
    <location>
        <begin position="454"/>
        <end position="500"/>
    </location>
</feature>
<dbReference type="AlphaFoldDB" id="A0A7U9L3G4"/>
<dbReference type="GO" id="GO:0004312">
    <property type="term" value="F:fatty acid synthase activity"/>
    <property type="evidence" value="ECO:0007669"/>
    <property type="project" value="TreeGrafter"/>
</dbReference>
<dbReference type="Gene3D" id="3.30.70.3290">
    <property type="match status" value="1"/>
</dbReference>
<name>A0A7U9L3G4_9ACTN</name>
<protein>
    <submittedName>
        <fullName evidence="6">Polyketide synthase</fullName>
    </submittedName>
</protein>
<dbReference type="InterPro" id="IPR016035">
    <property type="entry name" value="Acyl_Trfase/lysoPLipase"/>
</dbReference>
<evidence type="ECO:0000313" key="6">
    <source>
        <dbReference type="EMBL" id="GCD40335.1"/>
    </source>
</evidence>
<dbReference type="InterPro" id="IPR001227">
    <property type="entry name" value="Ac_transferase_dom_sf"/>
</dbReference>
<dbReference type="Proteomes" id="UP000287830">
    <property type="component" value="Unassembled WGS sequence"/>
</dbReference>
<comment type="caution">
    <text evidence="6">The sequence shown here is derived from an EMBL/GenBank/DDBJ whole genome shotgun (WGS) entry which is preliminary data.</text>
</comment>
<proteinExistence type="predicted"/>
<dbReference type="EMBL" id="BHZC01000001">
    <property type="protein sequence ID" value="GCD40335.1"/>
    <property type="molecule type" value="Genomic_DNA"/>
</dbReference>
<dbReference type="SMART" id="SM00825">
    <property type="entry name" value="PKS_KS"/>
    <property type="match status" value="1"/>
</dbReference>
<feature type="domain" description="Ketosynthase family 3 (KS3)" evidence="5">
    <location>
        <begin position="1"/>
        <end position="138"/>
    </location>
</feature>
<keyword evidence="2" id="KW-0511">Multifunctional enzyme</keyword>
<accession>A0A7U9L3G4</accession>
<dbReference type="PANTHER" id="PTHR43775">
    <property type="entry name" value="FATTY ACID SYNTHASE"/>
    <property type="match status" value="1"/>
</dbReference>
<evidence type="ECO:0000259" key="5">
    <source>
        <dbReference type="PROSITE" id="PS52004"/>
    </source>
</evidence>
<evidence type="ECO:0000256" key="1">
    <source>
        <dbReference type="ARBA" id="ARBA00022679"/>
    </source>
</evidence>
<dbReference type="InterPro" id="IPR016036">
    <property type="entry name" value="Malonyl_transacylase_ACP-bd"/>
</dbReference>
<dbReference type="InterPro" id="IPR020841">
    <property type="entry name" value="PKS_Beta-ketoAc_synthase_dom"/>
</dbReference>
<dbReference type="Gene3D" id="3.40.47.10">
    <property type="match status" value="1"/>
</dbReference>
<dbReference type="Pfam" id="PF22953">
    <property type="entry name" value="SpnB_Rossmann"/>
    <property type="match status" value="1"/>
</dbReference>
<gene>
    <name evidence="6" type="primary">pks12_5</name>
    <name evidence="6" type="ORF">OEIGOIKO_08194</name>
</gene>
<dbReference type="SMART" id="SM00827">
    <property type="entry name" value="PKS_AT"/>
    <property type="match status" value="1"/>
</dbReference>
<reference evidence="6 7" key="1">
    <citation type="submission" date="2018-11" db="EMBL/GenBank/DDBJ databases">
        <title>Whole genome sequence of Streptomyces chrestomyceticus NBRC 13444(T).</title>
        <authorList>
            <person name="Komaki H."/>
            <person name="Tamura T."/>
        </authorList>
    </citation>
    <scope>NUCLEOTIDE SEQUENCE [LARGE SCALE GENOMIC DNA]</scope>
    <source>
        <strain evidence="6 7">NBRC 13444</strain>
    </source>
</reference>
<dbReference type="SUPFAM" id="SSF52151">
    <property type="entry name" value="FabD/lysophospholipase-like"/>
    <property type="match status" value="1"/>
</dbReference>
<dbReference type="Pfam" id="PF16197">
    <property type="entry name" value="KAsynt_C_assoc"/>
    <property type="match status" value="1"/>
</dbReference>
<evidence type="ECO:0000313" key="7">
    <source>
        <dbReference type="Proteomes" id="UP000287830"/>
    </source>
</evidence>
<dbReference type="Gene3D" id="3.40.366.10">
    <property type="entry name" value="Malonyl-Coenzyme A Acyl Carrier Protein, domain 2"/>
    <property type="match status" value="1"/>
</dbReference>
<dbReference type="InterPro" id="IPR036291">
    <property type="entry name" value="NAD(P)-bd_dom_sf"/>
</dbReference>
<evidence type="ECO:0000256" key="3">
    <source>
        <dbReference type="ARBA" id="ARBA00023315"/>
    </source>
</evidence>
<evidence type="ECO:0000256" key="2">
    <source>
        <dbReference type="ARBA" id="ARBA00023268"/>
    </source>
</evidence>
<dbReference type="Pfam" id="PF02801">
    <property type="entry name" value="Ketoacyl-synt_C"/>
    <property type="match status" value="1"/>
</dbReference>
<feature type="compositionally biased region" description="Basic residues" evidence="4">
    <location>
        <begin position="555"/>
        <end position="574"/>
    </location>
</feature>
<dbReference type="InterPro" id="IPR055123">
    <property type="entry name" value="SpnB-like_Rossmann"/>
</dbReference>
<dbReference type="PANTHER" id="PTHR43775:SF51">
    <property type="entry name" value="INACTIVE PHENOLPHTHIOCEROL SYNTHESIS POLYKETIDE SYNTHASE TYPE I PKS1-RELATED"/>
    <property type="match status" value="1"/>
</dbReference>
<feature type="region of interest" description="Disordered" evidence="4">
    <location>
        <begin position="441"/>
        <end position="658"/>
    </location>
</feature>
<dbReference type="InterPro" id="IPR032821">
    <property type="entry name" value="PKS_assoc"/>
</dbReference>
<dbReference type="CDD" id="cd00833">
    <property type="entry name" value="PKS"/>
    <property type="match status" value="1"/>
</dbReference>
<keyword evidence="3" id="KW-0012">Acyltransferase</keyword>
<dbReference type="SUPFAM" id="SSF55048">
    <property type="entry name" value="Probable ACP-binding domain of malonyl-CoA ACP transacylase"/>
    <property type="match status" value="1"/>
</dbReference>
<feature type="compositionally biased region" description="Basic residues" evidence="4">
    <location>
        <begin position="644"/>
        <end position="658"/>
    </location>
</feature>
<sequence>MIWDALRDAGSSPADVDVVEAHGTGTNLGDPIEANALLATYGRERERPLWLGSVKSNIGHTQAAAGAAGVLKMVMALQHGELPRTLHVDEPSPHVDWSAGPVRLLTEARDWEEAEGPRRAAISSFGVSGTNAHLILEAPRGTYAAEPAGDEGRDAAWGSPWDVAWVLSAKSEPALAAQARRLLTHVTEHPEDSPQAISHALTTTRTTTFPHRAVLTAATAPDQLHNALSALATGQDDPSVIRGTARPTGAGPVFVFPGQGSQYPGMTAELLETNATYAHAITACEDALAPWVDWSLTDVLRGAPDAPALDRVDVVQPALFAVLVALARTWQHLGIHPTAVTGHSQGEIAAAHIAGALTLPDAARISALRARALLPLTGHGAMASINLTPHTVQELLPLDTTIAAVNSPTTTVISGPADQIQQALTRATETHNARTRLLPVDYASHSPRSNRSGTACAPNSTASPPATPAFPCSPRSSAASSRVRNSPPTTGSATSANPYSSTPPSPTSSKQATTPTSKPAPPRPHPRHRRNRHHPRKHPHPHHRNPPPQPPRHPPPPHHSRPPPHPRPHHHLAHPHQPTDHQPPHLPLPTPTPLAGRRTTRRQLRCTGRAVHHPVGTGGRPCPGRRPARTQPLAGRPGGAERTVRRHRRRRTAPRRRHSRAALWLLPDADEDADEAGSALDRARTGVTHAVTVMQQWLGDARWADGPLVVATSGAVAVRDERTDGFGDAAVWGAVRAAQAENPGRIVLVDVEDRDALTDAVAAVLASGEPEAAVRDGQLLVPQLSAVAPASAAGPAPDPAGTVLVTGRPDPRPCGIWWPVAYVISRCSPARTAKPQRSPRP</sequence>
<dbReference type="InterPro" id="IPR014043">
    <property type="entry name" value="Acyl_transferase_dom"/>
</dbReference>
<dbReference type="SUPFAM" id="SSF51735">
    <property type="entry name" value="NAD(P)-binding Rossmann-fold domains"/>
    <property type="match status" value="1"/>
</dbReference>
<dbReference type="InterPro" id="IPR050091">
    <property type="entry name" value="PKS_NRPS_Biosynth_Enz"/>
</dbReference>
<evidence type="ECO:0000256" key="4">
    <source>
        <dbReference type="SAM" id="MobiDB-lite"/>
    </source>
</evidence>
<dbReference type="Gene3D" id="3.40.50.11460">
    <property type="match status" value="1"/>
</dbReference>